<dbReference type="RefSeq" id="WP_169189097.1">
    <property type="nucleotide sequence ID" value="NZ_JABBPK010000001.1"/>
</dbReference>
<accession>A0A7Y0KB31</accession>
<dbReference type="Proteomes" id="UP000588491">
    <property type="component" value="Unassembled WGS sequence"/>
</dbReference>
<dbReference type="Gene3D" id="3.40.50.300">
    <property type="entry name" value="P-loop containing nucleotide triphosphate hydrolases"/>
    <property type="match status" value="1"/>
</dbReference>
<dbReference type="AlphaFoldDB" id="A0A7Y0KB31"/>
<keyword evidence="2" id="KW-1185">Reference proteome</keyword>
<comment type="caution">
    <text evidence="1">The sequence shown here is derived from an EMBL/GenBank/DDBJ whole genome shotgun (WGS) entry which is preliminary data.</text>
</comment>
<protein>
    <recommendedName>
        <fullName evidence="3">NACHT domain-containing protein</fullName>
    </recommendedName>
</protein>
<proteinExistence type="predicted"/>
<name>A0A7Y0KB31_9BACI</name>
<evidence type="ECO:0000313" key="2">
    <source>
        <dbReference type="Proteomes" id="UP000588491"/>
    </source>
</evidence>
<gene>
    <name evidence="1" type="ORF">HHU08_19635</name>
</gene>
<evidence type="ECO:0000313" key="1">
    <source>
        <dbReference type="EMBL" id="NMO79167.1"/>
    </source>
</evidence>
<dbReference type="EMBL" id="JABBPK010000001">
    <property type="protein sequence ID" value="NMO79167.1"/>
    <property type="molecule type" value="Genomic_DNA"/>
</dbReference>
<organism evidence="1 2">
    <name type="scientific">Niallia alba</name>
    <dbReference type="NCBI Taxonomy" id="2729105"/>
    <lineage>
        <taxon>Bacteria</taxon>
        <taxon>Bacillati</taxon>
        <taxon>Bacillota</taxon>
        <taxon>Bacilli</taxon>
        <taxon>Bacillales</taxon>
        <taxon>Bacillaceae</taxon>
        <taxon>Niallia</taxon>
    </lineage>
</organism>
<evidence type="ECO:0008006" key="3">
    <source>
        <dbReference type="Google" id="ProtNLM"/>
    </source>
</evidence>
<reference evidence="1 2" key="1">
    <citation type="submission" date="2020-04" db="EMBL/GenBank/DDBJ databases">
        <title>Bacillus sp. UniB3 isolated from commercial digestive syrup.</title>
        <authorList>
            <person name="Thorat V."/>
            <person name="Kirdat K."/>
            <person name="Tiwarekar B."/>
            <person name="Yadav A."/>
        </authorList>
    </citation>
    <scope>NUCLEOTIDE SEQUENCE [LARGE SCALE GENOMIC DNA]</scope>
    <source>
        <strain evidence="1 2">UniB3</strain>
    </source>
</reference>
<sequence length="716" mass="83452">MDKEQALYFLENKHYNFEYLKPTDEKRLVVIEGEFGLGKSFAIDKIYLDLLLRAENEFDFPIPICINAAQLDIDVQKYLEKIVLDKSKRYWIIVDGMDEVSVSIASNILENMRIAIERWDNLCIILTSRPLSIFANISEKIRMKGLNEDEALEIVNFINNQQKLYHFYNLPKDIEVVIQRPLFAILLGLYLRKTNNIIPNTSGELLAYLIENAFKNVEINESNTNQLLMNLAMISTSSGNVPVKKTEIGDIVEVRSLLNSGLIIEENGYISFVLPILNQWFAAKSLSENMININHIIEKGTLDYWKYPLIILITIFKEDTIDNILREIVEKVPGFASVLIEESIKKWGIHNDITSLSTQECGEKIRMTMSSWIKSLGILADIIAPVDMNRTILPIGIMKDDEWLYISWYRGRKKLPEINILDGNKIEYDWLSYKGARPGDRSSWYWRWTFEELRGKLTKIIKNKALPICTEIIYKELMWSTSLKIVRKGSLYTKSISINEIKSRIEKEYQNISDINVNKKRVPMSLYKDYIANLEIKGINVVECPIPGEDIENPKDDWVWSAYSDEQLYIRTVKIYKEVIIGYKEIVETFFPLLKNRLRKFVLYPFTLKGDLQAPKETDGFSAGPGLNWHLEPLPSDYKDFILDIQFTKEDSDDFHLDDNIIYEIGKKIKEYRRDDCMWLSVTRTGQVLDIFEDTPITDIIYKWLEQDLKSINWVD</sequence>
<dbReference type="SUPFAM" id="SSF52540">
    <property type="entry name" value="P-loop containing nucleoside triphosphate hydrolases"/>
    <property type="match status" value="1"/>
</dbReference>
<dbReference type="InterPro" id="IPR027417">
    <property type="entry name" value="P-loop_NTPase"/>
</dbReference>